<sequence length="96" mass="10947">MPISNDTWNKGKIESKDVKSEILNILEEDVGIAYTSTEILSYLQQFNDKSIREVVSGMGSLIRVQQILDELVGEDKIESKIVDEGASSDRYYRFKE</sequence>
<dbReference type="STRING" id="886738.Nlim_1725"/>
<dbReference type="Proteomes" id="UP000004348">
    <property type="component" value="Chromosome"/>
</dbReference>
<comment type="caution">
    <text evidence="1">The sequence shown here is derived from an EMBL/GenBank/DDBJ whole genome shotgun (WGS) entry which is preliminary data.</text>
</comment>
<gene>
    <name evidence="1" type="ORF">Nlim_1725</name>
</gene>
<organism evidence="1">
    <name type="scientific">Candidatus Nitrosarchaeum limnium SFB1</name>
    <dbReference type="NCBI Taxonomy" id="886738"/>
    <lineage>
        <taxon>Archaea</taxon>
        <taxon>Nitrososphaerota</taxon>
        <taxon>Nitrososphaeria</taxon>
        <taxon>Nitrosopumilales</taxon>
        <taxon>Nitrosopumilaceae</taxon>
        <taxon>Nitrosarchaeum</taxon>
    </lineage>
</organism>
<dbReference type="EMBL" id="AEGP01000063">
    <property type="protein sequence ID" value="EGG41433.1"/>
    <property type="molecule type" value="Genomic_DNA"/>
</dbReference>
<evidence type="ECO:0000313" key="1">
    <source>
        <dbReference type="EMBL" id="EGG41433.1"/>
    </source>
</evidence>
<name>F3KMH5_9ARCH</name>
<evidence type="ECO:0008006" key="2">
    <source>
        <dbReference type="Google" id="ProtNLM"/>
    </source>
</evidence>
<proteinExistence type="predicted"/>
<accession>F3KMH5</accession>
<reference evidence="1" key="1">
    <citation type="journal article" date="2011" name="PLoS ONE">
        <title>Genome of a low-salinity ammonia-oxidizing archaeon determined by single-cell and metagenomic analysis.</title>
        <authorList>
            <person name="Blainey P.C."/>
            <person name="Mosier A.C."/>
            <person name="Potanina A."/>
            <person name="Francis C.A."/>
            <person name="Quake S.R."/>
        </authorList>
    </citation>
    <scope>NUCLEOTIDE SEQUENCE [LARGE SCALE GENOMIC DNA]</scope>
    <source>
        <strain evidence="1">SFB1</strain>
    </source>
</reference>
<dbReference type="HOGENOM" id="CLU_2353096_0_0_2"/>
<protein>
    <recommendedName>
        <fullName evidence="2">Transcriptional regulator</fullName>
    </recommendedName>
</protein>
<dbReference type="AlphaFoldDB" id="F3KMH5"/>